<keyword evidence="4" id="KW-1185">Reference proteome</keyword>
<proteinExistence type="predicted"/>
<protein>
    <recommendedName>
        <fullName evidence="2">UspA domain-containing protein</fullName>
    </recommendedName>
</protein>
<dbReference type="PANTHER" id="PTHR46989">
    <property type="entry name" value="USP DOMAIN-CONTAINING PROTEIN"/>
    <property type="match status" value="1"/>
</dbReference>
<dbReference type="SUPFAM" id="SSF52402">
    <property type="entry name" value="Adenine nucleotide alpha hydrolases-like"/>
    <property type="match status" value="2"/>
</dbReference>
<dbReference type="Gene3D" id="3.40.50.620">
    <property type="entry name" value="HUPs"/>
    <property type="match status" value="2"/>
</dbReference>
<dbReference type="CDD" id="cd23659">
    <property type="entry name" value="USP_At3g01520-like"/>
    <property type="match status" value="2"/>
</dbReference>
<feature type="non-terminal residue" evidence="3">
    <location>
        <position position="1"/>
    </location>
</feature>
<accession>A0ABN8Q0P3</accession>
<evidence type="ECO:0000313" key="4">
    <source>
        <dbReference type="Proteomes" id="UP001159405"/>
    </source>
</evidence>
<dbReference type="InterPro" id="IPR006015">
    <property type="entry name" value="Universal_stress_UspA"/>
</dbReference>
<feature type="domain" description="UspA" evidence="2">
    <location>
        <begin position="93"/>
        <end position="238"/>
    </location>
</feature>
<dbReference type="Pfam" id="PF00582">
    <property type="entry name" value="Usp"/>
    <property type="match status" value="2"/>
</dbReference>
<comment type="caution">
    <text evidence="3">The sequence shown here is derived from an EMBL/GenBank/DDBJ whole genome shotgun (WGS) entry which is preliminary data.</text>
</comment>
<name>A0ABN8Q0P3_9CNID</name>
<feature type="domain" description="UspA" evidence="2">
    <location>
        <begin position="39"/>
        <end position="85"/>
    </location>
</feature>
<dbReference type="InterPro" id="IPR014729">
    <property type="entry name" value="Rossmann-like_a/b/a_fold"/>
</dbReference>
<evidence type="ECO:0000256" key="1">
    <source>
        <dbReference type="SAM" id="Coils"/>
    </source>
</evidence>
<dbReference type="PRINTS" id="PR01438">
    <property type="entry name" value="UNVRSLSTRESS"/>
</dbReference>
<dbReference type="InterPro" id="IPR006016">
    <property type="entry name" value="UspA"/>
</dbReference>
<gene>
    <name evidence="3" type="ORF">PLOB_00049922</name>
</gene>
<organism evidence="3 4">
    <name type="scientific">Porites lobata</name>
    <dbReference type="NCBI Taxonomy" id="104759"/>
    <lineage>
        <taxon>Eukaryota</taxon>
        <taxon>Metazoa</taxon>
        <taxon>Cnidaria</taxon>
        <taxon>Anthozoa</taxon>
        <taxon>Hexacorallia</taxon>
        <taxon>Scleractinia</taxon>
        <taxon>Fungiina</taxon>
        <taxon>Poritidae</taxon>
        <taxon>Porites</taxon>
    </lineage>
</organism>
<keyword evidence="1" id="KW-0175">Coiled coil</keyword>
<dbReference type="PANTHER" id="PTHR46989:SF3">
    <property type="entry name" value="USPA DOMAIN-CONTAINING PROTEIN"/>
    <property type="match status" value="1"/>
</dbReference>
<evidence type="ECO:0000313" key="3">
    <source>
        <dbReference type="EMBL" id="CAH3154247.1"/>
    </source>
</evidence>
<dbReference type="Proteomes" id="UP001159405">
    <property type="component" value="Unassembled WGS sequence"/>
</dbReference>
<dbReference type="EMBL" id="CALNXK010000098">
    <property type="protein sequence ID" value="CAH3154247.1"/>
    <property type="molecule type" value="Genomic_DNA"/>
</dbReference>
<reference evidence="3 4" key="1">
    <citation type="submission" date="2022-05" db="EMBL/GenBank/DDBJ databases">
        <authorList>
            <consortium name="Genoscope - CEA"/>
            <person name="William W."/>
        </authorList>
    </citation>
    <scope>NUCLEOTIDE SEQUENCE [LARGE SCALE GENOMIC DNA]</scope>
</reference>
<feature type="coiled-coil region" evidence="1">
    <location>
        <begin position="146"/>
        <end position="177"/>
    </location>
</feature>
<sequence length="243" mass="26970">LAGSASPEECQHLMEESDKQVKELLEGFGTRCIHSKLKFKMYKEESKRPGEVICKLAEDESADLIVIGSRGIGTLRRTILGSSAMAEKTTNGRKVLIAVDGSEHSDRAFEFYLKNIYCKEDSLLVLHAFEIPPLPYSSGPFVFAYYEEWSQMVGELREQAKEMMRAYEERCKTLKLHYQIILVVGKPAGNVICTEASNGKVDLIVTGNRGQSAARRTILGSVSDYVVHHSQCPVCVVPPAAKP</sequence>
<evidence type="ECO:0000259" key="2">
    <source>
        <dbReference type="Pfam" id="PF00582"/>
    </source>
</evidence>